<feature type="domain" description="SCP" evidence="1">
    <location>
        <begin position="52"/>
        <end position="159"/>
    </location>
</feature>
<dbReference type="InterPro" id="IPR014044">
    <property type="entry name" value="CAP_dom"/>
</dbReference>
<evidence type="ECO:0000313" key="3">
    <source>
        <dbReference type="Proteomes" id="UP001378188"/>
    </source>
</evidence>
<gene>
    <name evidence="2" type="ORF">V3328_18590</name>
</gene>
<name>A0AAW9RVT5_9HYPH</name>
<reference evidence="2 3" key="1">
    <citation type="submission" date="2024-02" db="EMBL/GenBank/DDBJ databases">
        <title>Genome analysis and characterization of Microbaculum marinisediminis sp. nov., isolated from marine sediment.</title>
        <authorList>
            <person name="Du Z.-J."/>
            <person name="Ye Y.-Q."/>
            <person name="Zhang Z.-R."/>
            <person name="Yuan S.-M."/>
            <person name="Zhang X.-Y."/>
        </authorList>
    </citation>
    <scope>NUCLEOTIDE SEQUENCE [LARGE SCALE GENOMIC DNA]</scope>
    <source>
        <strain evidence="2 3">SDUM1044001</strain>
    </source>
</reference>
<organism evidence="2 3">
    <name type="scientific">Microbaculum marinum</name>
    <dbReference type="NCBI Taxonomy" id="1764581"/>
    <lineage>
        <taxon>Bacteria</taxon>
        <taxon>Pseudomonadati</taxon>
        <taxon>Pseudomonadota</taxon>
        <taxon>Alphaproteobacteria</taxon>
        <taxon>Hyphomicrobiales</taxon>
        <taxon>Tepidamorphaceae</taxon>
        <taxon>Microbaculum</taxon>
    </lineage>
</organism>
<accession>A0AAW9RVT5</accession>
<sequence>MRGSGGAYGTRPSARAALACLALVAPLTGCTGASQGVQPIAVSSGDAAGSVSAYRASNGRGPVTANARLNALAARQALAMAKRGTLSHTLDGSLQTRLKNGGYAWFVAVENVSAGYDTFDAVLAGWTTSPGHRANLLERDVSEIGVGAARADDRYGSYWALILASPEAAAGSGMLAAGG</sequence>
<dbReference type="CDD" id="cd05379">
    <property type="entry name" value="CAP_bacterial"/>
    <property type="match status" value="1"/>
</dbReference>
<dbReference type="PANTHER" id="PTHR31157:SF1">
    <property type="entry name" value="SCP DOMAIN-CONTAINING PROTEIN"/>
    <property type="match status" value="1"/>
</dbReference>
<comment type="caution">
    <text evidence="2">The sequence shown here is derived from an EMBL/GenBank/DDBJ whole genome shotgun (WGS) entry which is preliminary data.</text>
</comment>
<dbReference type="RefSeq" id="WP_340331207.1">
    <property type="nucleotide sequence ID" value="NZ_JAZHOF010000008.1"/>
</dbReference>
<dbReference type="AlphaFoldDB" id="A0AAW9RVT5"/>
<keyword evidence="3" id="KW-1185">Reference proteome</keyword>
<dbReference type="Pfam" id="PF00188">
    <property type="entry name" value="CAP"/>
    <property type="match status" value="1"/>
</dbReference>
<dbReference type="InterPro" id="IPR035940">
    <property type="entry name" value="CAP_sf"/>
</dbReference>
<proteinExistence type="predicted"/>
<evidence type="ECO:0000259" key="1">
    <source>
        <dbReference type="Pfam" id="PF00188"/>
    </source>
</evidence>
<protein>
    <submittedName>
        <fullName evidence="2">CAP domain-containing protein</fullName>
    </submittedName>
</protein>
<dbReference type="Gene3D" id="3.40.33.10">
    <property type="entry name" value="CAP"/>
    <property type="match status" value="1"/>
</dbReference>
<evidence type="ECO:0000313" key="2">
    <source>
        <dbReference type="EMBL" id="MEJ8573504.1"/>
    </source>
</evidence>
<dbReference type="EMBL" id="JAZHOF010000008">
    <property type="protein sequence ID" value="MEJ8573504.1"/>
    <property type="molecule type" value="Genomic_DNA"/>
</dbReference>
<dbReference type="Proteomes" id="UP001378188">
    <property type="component" value="Unassembled WGS sequence"/>
</dbReference>
<dbReference type="SUPFAM" id="SSF55797">
    <property type="entry name" value="PR-1-like"/>
    <property type="match status" value="1"/>
</dbReference>
<dbReference type="PANTHER" id="PTHR31157">
    <property type="entry name" value="SCP DOMAIN-CONTAINING PROTEIN"/>
    <property type="match status" value="1"/>
</dbReference>